<dbReference type="Proteomes" id="UP001526246">
    <property type="component" value="Unassembled WGS sequence"/>
</dbReference>
<sequence>MKRLLENTRIMPKILSAILALGLVALGVSGYYAYKTSQIDDEYSQLTNVEFPSTVRLVRSNRFVTEMVQSAYAAALYTSPGEMREASLEVTQSRDGAIDALASAAKLDQTITQHTANLTTRINEVYGLLREGLADINAGRREEGLRLLAQGNEASHELSKVMAAYQTSQKLSADIADLRKRAIDRLGSFRN</sequence>
<name>A0ABT3JDL9_9SPHN</name>
<evidence type="ECO:0000313" key="1">
    <source>
        <dbReference type="EMBL" id="MCW3797165.1"/>
    </source>
</evidence>
<organism evidence="1 2">
    <name type="scientific">Sphingomonas arvum</name>
    <dbReference type="NCBI Taxonomy" id="2992113"/>
    <lineage>
        <taxon>Bacteria</taxon>
        <taxon>Pseudomonadati</taxon>
        <taxon>Pseudomonadota</taxon>
        <taxon>Alphaproteobacteria</taxon>
        <taxon>Sphingomonadales</taxon>
        <taxon>Sphingomonadaceae</taxon>
        <taxon>Sphingomonas</taxon>
    </lineage>
</organism>
<dbReference type="RefSeq" id="WP_264881299.1">
    <property type="nucleotide sequence ID" value="NZ_JAPDOB010000001.1"/>
</dbReference>
<accession>A0ABT3JDL9</accession>
<evidence type="ECO:0008006" key="3">
    <source>
        <dbReference type="Google" id="ProtNLM"/>
    </source>
</evidence>
<reference evidence="1 2" key="1">
    <citation type="submission" date="2022-10" db="EMBL/GenBank/DDBJ databases">
        <title>Sphingomonas sp.</title>
        <authorList>
            <person name="Jin C."/>
        </authorList>
    </citation>
    <scope>NUCLEOTIDE SEQUENCE [LARGE SCALE GENOMIC DNA]</scope>
    <source>
        <strain evidence="1 2">BN140010</strain>
    </source>
</reference>
<proteinExistence type="predicted"/>
<protein>
    <recommendedName>
        <fullName evidence="3">Chemotaxis methyl-accepting receptor HlyB-like 4HB MCP domain-containing protein</fullName>
    </recommendedName>
</protein>
<keyword evidence="2" id="KW-1185">Reference proteome</keyword>
<dbReference type="EMBL" id="JAPDOB010000001">
    <property type="protein sequence ID" value="MCW3797165.1"/>
    <property type="molecule type" value="Genomic_DNA"/>
</dbReference>
<evidence type="ECO:0000313" key="2">
    <source>
        <dbReference type="Proteomes" id="UP001526246"/>
    </source>
</evidence>
<comment type="caution">
    <text evidence="1">The sequence shown here is derived from an EMBL/GenBank/DDBJ whole genome shotgun (WGS) entry which is preliminary data.</text>
</comment>
<gene>
    <name evidence="1" type="ORF">OMW55_05000</name>
</gene>